<feature type="signal peptide" evidence="4">
    <location>
        <begin position="1"/>
        <end position="20"/>
    </location>
</feature>
<keyword evidence="3 4" id="KW-0732">Signal</keyword>
<dbReference type="InterPro" id="IPR025997">
    <property type="entry name" value="SBP_2_dom"/>
</dbReference>
<evidence type="ECO:0000313" key="6">
    <source>
        <dbReference type="EMBL" id="WOQ68613.1"/>
    </source>
</evidence>
<dbReference type="PROSITE" id="PS51257">
    <property type="entry name" value="PROKAR_LIPOPROTEIN"/>
    <property type="match status" value="1"/>
</dbReference>
<sequence length="317" mass="32570">MKIKKTLAAAAGLAVAATLALTGCSSDGGDPGSGGSSEITIGISMSTLENPFFGTVKDGAVAKADEDGIRTIVSDAQNDTQKQLNDVQDMITKGATVIILNPVEPESATPIVELANSNDIPVITVDRSSAGGDVASHIASDNVEGGRLICDWLGKKLNGQGQLAVLEGIAGTSPELDRDKGCKEALANYPGIETVASQPADWDREKGYTVTQNILQANPDLNAIFGRNDLAALGAVEAAQQAGKLADITVISFDGIQDALESIKAGQLSATVVQDPILMGETAVNTAVALAAGESVDKIQNLAVKVADATNIDEFLK</sequence>
<dbReference type="RefSeq" id="WP_330169754.1">
    <property type="nucleotide sequence ID" value="NZ_CP137080.1"/>
</dbReference>
<dbReference type="PANTHER" id="PTHR46847:SF1">
    <property type="entry name" value="D-ALLOSE-BINDING PERIPLASMIC PROTEIN-RELATED"/>
    <property type="match status" value="1"/>
</dbReference>
<dbReference type="GO" id="GO:0030313">
    <property type="term" value="C:cell envelope"/>
    <property type="evidence" value="ECO:0007669"/>
    <property type="project" value="UniProtKB-SubCell"/>
</dbReference>
<evidence type="ECO:0000256" key="2">
    <source>
        <dbReference type="ARBA" id="ARBA00007639"/>
    </source>
</evidence>
<dbReference type="Gene3D" id="3.40.50.2300">
    <property type="match status" value="2"/>
</dbReference>
<proteinExistence type="inferred from homology"/>
<dbReference type="AlphaFoldDB" id="A0AAU0MDM7"/>
<reference evidence="6 7" key="1">
    <citation type="submission" date="2023-10" db="EMBL/GenBank/DDBJ databases">
        <title>Y20.</title>
        <authorList>
            <person name="Zhang G."/>
            <person name="Ding Y."/>
        </authorList>
    </citation>
    <scope>NUCLEOTIDE SEQUENCE [LARGE SCALE GENOMIC DNA]</scope>
    <source>
        <strain evidence="6 7">Y20</strain>
    </source>
</reference>
<dbReference type="GO" id="GO:0030246">
    <property type="term" value="F:carbohydrate binding"/>
    <property type="evidence" value="ECO:0007669"/>
    <property type="project" value="UniProtKB-ARBA"/>
</dbReference>
<evidence type="ECO:0000256" key="1">
    <source>
        <dbReference type="ARBA" id="ARBA00004196"/>
    </source>
</evidence>
<dbReference type="SUPFAM" id="SSF53822">
    <property type="entry name" value="Periplasmic binding protein-like I"/>
    <property type="match status" value="1"/>
</dbReference>
<keyword evidence="7" id="KW-1185">Reference proteome</keyword>
<evidence type="ECO:0000256" key="4">
    <source>
        <dbReference type="SAM" id="SignalP"/>
    </source>
</evidence>
<comment type="subcellular location">
    <subcellularLocation>
        <location evidence="1">Cell envelope</location>
    </subcellularLocation>
</comment>
<accession>A0AAU0MDM7</accession>
<name>A0AAU0MDM7_9MICO</name>
<evidence type="ECO:0000259" key="5">
    <source>
        <dbReference type="Pfam" id="PF13407"/>
    </source>
</evidence>
<evidence type="ECO:0000313" key="7">
    <source>
        <dbReference type="Proteomes" id="UP001329313"/>
    </source>
</evidence>
<evidence type="ECO:0000256" key="3">
    <source>
        <dbReference type="ARBA" id="ARBA00022729"/>
    </source>
</evidence>
<dbReference type="Proteomes" id="UP001329313">
    <property type="component" value="Chromosome"/>
</dbReference>
<comment type="similarity">
    <text evidence="2">Belongs to the bacterial solute-binding protein 2 family.</text>
</comment>
<organism evidence="6 7">
    <name type="scientific">Microbacterium limosum</name>
    <dbReference type="NCBI Taxonomy" id="3079935"/>
    <lineage>
        <taxon>Bacteria</taxon>
        <taxon>Bacillati</taxon>
        <taxon>Actinomycetota</taxon>
        <taxon>Actinomycetes</taxon>
        <taxon>Micrococcales</taxon>
        <taxon>Microbacteriaceae</taxon>
        <taxon>Microbacterium</taxon>
    </lineage>
</organism>
<feature type="chain" id="PRO_5043456966" evidence="4">
    <location>
        <begin position="21"/>
        <end position="317"/>
    </location>
</feature>
<dbReference type="InterPro" id="IPR028082">
    <property type="entry name" value="Peripla_BP_I"/>
</dbReference>
<dbReference type="EMBL" id="CP137080">
    <property type="protein sequence ID" value="WOQ68613.1"/>
    <property type="molecule type" value="Genomic_DNA"/>
</dbReference>
<dbReference type="PANTHER" id="PTHR46847">
    <property type="entry name" value="D-ALLOSE-BINDING PERIPLASMIC PROTEIN-RELATED"/>
    <property type="match status" value="1"/>
</dbReference>
<dbReference type="KEGG" id="mliy:RYJ27_07715"/>
<gene>
    <name evidence="6" type="ORF">RYJ27_07715</name>
</gene>
<dbReference type="Pfam" id="PF13407">
    <property type="entry name" value="Peripla_BP_4"/>
    <property type="match status" value="1"/>
</dbReference>
<feature type="domain" description="Periplasmic binding protein" evidence="5">
    <location>
        <begin position="41"/>
        <end position="294"/>
    </location>
</feature>
<protein>
    <submittedName>
        <fullName evidence="6">Substrate-binding domain-containing protein</fullName>
    </submittedName>
</protein>